<keyword evidence="2" id="KW-0378">Hydrolase</keyword>
<evidence type="ECO:0000256" key="1">
    <source>
        <dbReference type="ARBA" id="ARBA00022741"/>
    </source>
</evidence>
<dbReference type="InterPro" id="IPR011629">
    <property type="entry name" value="CobW-like_C"/>
</dbReference>
<sequence length="371" mass="39468">MTNPGGHFSSLVAQPALAGRRVPVTVLTGFLGSGKTTLLNQLLCEPSLDGVAVIVNEFGAVGIDHDLIAETHDDTVLLANGCLCCAVRGDLVEALNRLAARQDRPLRHVLIETSGLADPGPIVRTLMGDAAVRAQFVLAGVLCTADAVLAMGTLDRHPEAVRQLAFADHLLLTKTDLLDGAPPSPALLQRLRDINATAPLHDDRGDQLRLLSTLVRRAADTGADAGVVEAPFYRGPAASDTGSGMGTADEASHRDGIRSFVIVRDTPLPRDAFAAWLDMVIAMRGEDLLRVKGLVQLADAPDRPMVIHGVQHLFAPPTLLPAWPGPDRRTRIVFITRGVDAQALEDTLDVLLRRHMRRPAATAAPPTEAAP</sequence>
<evidence type="ECO:0000256" key="6">
    <source>
        <dbReference type="ARBA" id="ARBA00049117"/>
    </source>
</evidence>
<dbReference type="InterPro" id="IPR003495">
    <property type="entry name" value="CobW/HypB/UreG_nucleotide-bd"/>
</dbReference>
<accession>A0ABT9S8X2</accession>
<dbReference type="SUPFAM" id="SSF52540">
    <property type="entry name" value="P-loop containing nucleoside triphosphate hydrolases"/>
    <property type="match status" value="1"/>
</dbReference>
<dbReference type="Pfam" id="PF02492">
    <property type="entry name" value="cobW"/>
    <property type="match status" value="1"/>
</dbReference>
<evidence type="ECO:0000313" key="9">
    <source>
        <dbReference type="Proteomes" id="UP001226867"/>
    </source>
</evidence>
<dbReference type="CDD" id="cd03112">
    <property type="entry name" value="CobW-like"/>
    <property type="match status" value="1"/>
</dbReference>
<proteinExistence type="inferred from homology"/>
<dbReference type="InterPro" id="IPR036627">
    <property type="entry name" value="CobW-likC_sf"/>
</dbReference>
<reference evidence="8 9" key="1">
    <citation type="submission" date="2023-07" db="EMBL/GenBank/DDBJ databases">
        <title>Sorghum-associated microbial communities from plants grown in Nebraska, USA.</title>
        <authorList>
            <person name="Schachtman D."/>
        </authorList>
    </citation>
    <scope>NUCLEOTIDE SEQUENCE [LARGE SCALE GENOMIC DNA]</scope>
    <source>
        <strain evidence="8 9">DS1607</strain>
    </source>
</reference>
<protein>
    <submittedName>
        <fullName evidence="8">G3E family GTPase</fullName>
    </submittedName>
</protein>
<dbReference type="InterPro" id="IPR027417">
    <property type="entry name" value="P-loop_NTPase"/>
</dbReference>
<name>A0ABT9S8X2_9BURK</name>
<evidence type="ECO:0000256" key="3">
    <source>
        <dbReference type="ARBA" id="ARBA00023186"/>
    </source>
</evidence>
<dbReference type="SUPFAM" id="SSF90002">
    <property type="entry name" value="Hypothetical protein YjiA, C-terminal domain"/>
    <property type="match status" value="1"/>
</dbReference>
<organism evidence="8 9">
    <name type="scientific">Variovorax ginsengisoli</name>
    <dbReference type="NCBI Taxonomy" id="363844"/>
    <lineage>
        <taxon>Bacteria</taxon>
        <taxon>Pseudomonadati</taxon>
        <taxon>Pseudomonadota</taxon>
        <taxon>Betaproteobacteria</taxon>
        <taxon>Burkholderiales</taxon>
        <taxon>Comamonadaceae</taxon>
        <taxon>Variovorax</taxon>
    </lineage>
</organism>
<dbReference type="Gene3D" id="3.30.1220.10">
    <property type="entry name" value="CobW-like, C-terminal domain"/>
    <property type="match status" value="1"/>
</dbReference>
<comment type="similarity">
    <text evidence="4">Belongs to the SIMIBI class G3E GTPase family. ZNG1 subfamily.</text>
</comment>
<evidence type="ECO:0000313" key="8">
    <source>
        <dbReference type="EMBL" id="MDP9900803.1"/>
    </source>
</evidence>
<dbReference type="SMART" id="SM00833">
    <property type="entry name" value="CobW_C"/>
    <property type="match status" value="1"/>
</dbReference>
<comment type="catalytic activity">
    <reaction evidence="6">
        <text>GTP + H2O = GDP + phosphate + H(+)</text>
        <dbReference type="Rhea" id="RHEA:19669"/>
        <dbReference type="ChEBI" id="CHEBI:15377"/>
        <dbReference type="ChEBI" id="CHEBI:15378"/>
        <dbReference type="ChEBI" id="CHEBI:37565"/>
        <dbReference type="ChEBI" id="CHEBI:43474"/>
        <dbReference type="ChEBI" id="CHEBI:58189"/>
    </reaction>
    <physiologicalReaction direction="left-to-right" evidence="6">
        <dbReference type="Rhea" id="RHEA:19670"/>
    </physiologicalReaction>
</comment>
<dbReference type="Gene3D" id="3.40.50.300">
    <property type="entry name" value="P-loop containing nucleotide triphosphate hydrolases"/>
    <property type="match status" value="1"/>
</dbReference>
<evidence type="ECO:0000259" key="7">
    <source>
        <dbReference type="SMART" id="SM00833"/>
    </source>
</evidence>
<dbReference type="PANTHER" id="PTHR13748">
    <property type="entry name" value="COBW-RELATED"/>
    <property type="match status" value="1"/>
</dbReference>
<gene>
    <name evidence="8" type="ORF">J2W36_003069</name>
</gene>
<dbReference type="EMBL" id="JAUSRO010000009">
    <property type="protein sequence ID" value="MDP9900803.1"/>
    <property type="molecule type" value="Genomic_DNA"/>
</dbReference>
<keyword evidence="9" id="KW-1185">Reference proteome</keyword>
<dbReference type="InterPro" id="IPR051316">
    <property type="entry name" value="Zinc-reg_GTPase_activator"/>
</dbReference>
<dbReference type="PANTHER" id="PTHR13748:SF62">
    <property type="entry name" value="COBW DOMAIN-CONTAINING PROTEIN"/>
    <property type="match status" value="1"/>
</dbReference>
<feature type="domain" description="CobW C-terminal" evidence="7">
    <location>
        <begin position="257"/>
        <end position="352"/>
    </location>
</feature>
<evidence type="ECO:0000256" key="4">
    <source>
        <dbReference type="ARBA" id="ARBA00034320"/>
    </source>
</evidence>
<dbReference type="Proteomes" id="UP001226867">
    <property type="component" value="Unassembled WGS sequence"/>
</dbReference>
<keyword evidence="1" id="KW-0547">Nucleotide-binding</keyword>
<comment type="caution">
    <text evidence="8">The sequence shown here is derived from an EMBL/GenBank/DDBJ whole genome shotgun (WGS) entry which is preliminary data.</text>
</comment>
<keyword evidence="3" id="KW-0143">Chaperone</keyword>
<evidence type="ECO:0000256" key="2">
    <source>
        <dbReference type="ARBA" id="ARBA00022801"/>
    </source>
</evidence>
<evidence type="ECO:0000256" key="5">
    <source>
        <dbReference type="ARBA" id="ARBA00045658"/>
    </source>
</evidence>
<comment type="function">
    <text evidence="5">Zinc chaperone that directly transfers zinc cofactor to target proteins, thereby activating them. Zinc is transferred from the CXCC motif in the GTPase domain to the zinc binding site in target proteins in a process requiring GTP hydrolysis.</text>
</comment>
<dbReference type="Pfam" id="PF07683">
    <property type="entry name" value="CobW_C"/>
    <property type="match status" value="1"/>
</dbReference>
<dbReference type="RefSeq" id="WP_307690592.1">
    <property type="nucleotide sequence ID" value="NZ_JAUSRO010000009.1"/>
</dbReference>